<comment type="caution">
    <text evidence="3">The sequence shown here is derived from an EMBL/GenBank/DDBJ whole genome shotgun (WGS) entry which is preliminary data.</text>
</comment>
<organism evidence="3 4">
    <name type="scientific">Marinicrinis sediminis</name>
    <dbReference type="NCBI Taxonomy" id="1652465"/>
    <lineage>
        <taxon>Bacteria</taxon>
        <taxon>Bacillati</taxon>
        <taxon>Bacillota</taxon>
        <taxon>Bacilli</taxon>
        <taxon>Bacillales</taxon>
        <taxon>Paenibacillaceae</taxon>
    </lineage>
</organism>
<dbReference type="GO" id="GO:0016491">
    <property type="term" value="F:oxidoreductase activity"/>
    <property type="evidence" value="ECO:0007669"/>
    <property type="project" value="UniProtKB-KW"/>
</dbReference>
<dbReference type="InterPro" id="IPR002347">
    <property type="entry name" value="SDR_fam"/>
</dbReference>
<keyword evidence="4" id="KW-1185">Reference proteome</keyword>
<evidence type="ECO:0000313" key="4">
    <source>
        <dbReference type="Proteomes" id="UP001597497"/>
    </source>
</evidence>
<dbReference type="PRINTS" id="PR00081">
    <property type="entry name" value="GDHRDH"/>
</dbReference>
<proteinExistence type="inferred from homology"/>
<reference evidence="4" key="1">
    <citation type="journal article" date="2019" name="Int. J. Syst. Evol. Microbiol.">
        <title>The Global Catalogue of Microorganisms (GCM) 10K type strain sequencing project: providing services to taxonomists for standard genome sequencing and annotation.</title>
        <authorList>
            <consortium name="The Broad Institute Genomics Platform"/>
            <consortium name="The Broad Institute Genome Sequencing Center for Infectious Disease"/>
            <person name="Wu L."/>
            <person name="Ma J."/>
        </authorList>
    </citation>
    <scope>NUCLEOTIDE SEQUENCE [LARGE SCALE GENOMIC DNA]</scope>
    <source>
        <strain evidence="4">KCTC 33676</strain>
    </source>
</reference>
<evidence type="ECO:0000256" key="2">
    <source>
        <dbReference type="ARBA" id="ARBA00023002"/>
    </source>
</evidence>
<dbReference type="InterPro" id="IPR020904">
    <property type="entry name" value="Sc_DH/Rdtase_CS"/>
</dbReference>
<dbReference type="PANTHER" id="PTHR43639:SF1">
    <property type="entry name" value="SHORT-CHAIN DEHYDROGENASE_REDUCTASE FAMILY PROTEIN"/>
    <property type="match status" value="1"/>
</dbReference>
<dbReference type="Pfam" id="PF13561">
    <property type="entry name" value="adh_short_C2"/>
    <property type="match status" value="1"/>
</dbReference>
<sequence>MRLKGKVALVTGGSRGLGKVMSQVLASEGAYVIVNYAHQPEAAEQVVRDIQSRNGQAAACQADVTNESSVYQLIEQAEKLAGSSIDIVINNATGAQPTKSMAQSTWEDYLQQLNFSVKGPLYILQAVWPSMKEKGRGSIIHIGSEVIHNGPAHFAHYATAKSAMLGMTRSWAQELGQHGIRVNLLNPGFIPVERHEDVGEQAIEDYRQHVPMQRMGVPMDIAQAVLFLASDDSSFITGQSITVNGGNTFGI</sequence>
<dbReference type="EMBL" id="JBHUMM010000005">
    <property type="protein sequence ID" value="MFD2670635.1"/>
    <property type="molecule type" value="Genomic_DNA"/>
</dbReference>
<accession>A0ABW5R7S7</accession>
<dbReference type="InterPro" id="IPR036291">
    <property type="entry name" value="NAD(P)-bd_dom_sf"/>
</dbReference>
<comment type="similarity">
    <text evidence="1">Belongs to the short-chain dehydrogenases/reductases (SDR) family.</text>
</comment>
<name>A0ABW5R7S7_9BACL</name>
<dbReference type="Proteomes" id="UP001597497">
    <property type="component" value="Unassembled WGS sequence"/>
</dbReference>
<keyword evidence="2 3" id="KW-0560">Oxidoreductase</keyword>
<dbReference type="PRINTS" id="PR00080">
    <property type="entry name" value="SDRFAMILY"/>
</dbReference>
<dbReference type="SUPFAM" id="SSF51735">
    <property type="entry name" value="NAD(P)-binding Rossmann-fold domains"/>
    <property type="match status" value="1"/>
</dbReference>
<evidence type="ECO:0000313" key="3">
    <source>
        <dbReference type="EMBL" id="MFD2670635.1"/>
    </source>
</evidence>
<dbReference type="Gene3D" id="3.40.50.720">
    <property type="entry name" value="NAD(P)-binding Rossmann-like Domain"/>
    <property type="match status" value="1"/>
</dbReference>
<dbReference type="RefSeq" id="WP_379928045.1">
    <property type="nucleotide sequence ID" value="NZ_JBHUMM010000005.1"/>
</dbReference>
<dbReference type="PANTHER" id="PTHR43639">
    <property type="entry name" value="OXIDOREDUCTASE, SHORT-CHAIN DEHYDROGENASE/REDUCTASE FAMILY (AFU_ORTHOLOGUE AFUA_5G02870)"/>
    <property type="match status" value="1"/>
</dbReference>
<dbReference type="PROSITE" id="PS00061">
    <property type="entry name" value="ADH_SHORT"/>
    <property type="match status" value="1"/>
</dbReference>
<evidence type="ECO:0000256" key="1">
    <source>
        <dbReference type="ARBA" id="ARBA00006484"/>
    </source>
</evidence>
<gene>
    <name evidence="3" type="ORF">ACFSUC_03295</name>
</gene>
<dbReference type="EC" id="1.1.1.-" evidence="3"/>
<protein>
    <submittedName>
        <fullName evidence="3">SDR family NAD(P)-dependent oxidoreductase</fullName>
        <ecNumber evidence="3">1.1.1.-</ecNumber>
    </submittedName>
</protein>